<accession>A0A7K1U0A1</accession>
<proteinExistence type="predicted"/>
<reference evidence="4 5" key="1">
    <citation type="submission" date="2019-12" db="EMBL/GenBank/DDBJ databases">
        <title>Chitinophaga sp. strain ysch24 (GDMCC 1.1355), whole genome shotgun sequence.</title>
        <authorList>
            <person name="Zhang X."/>
        </authorList>
    </citation>
    <scope>NUCLEOTIDE SEQUENCE [LARGE SCALE GENOMIC DNA]</scope>
    <source>
        <strain evidence="5">ysch24</strain>
    </source>
</reference>
<dbReference type="PANTHER" id="PTHR30273">
    <property type="entry name" value="PERIPLASMIC SIGNAL SENSOR AND SIGMA FACTOR ACTIVATOR FECR-RELATED"/>
    <property type="match status" value="1"/>
</dbReference>
<keyword evidence="1" id="KW-0472">Membrane</keyword>
<dbReference type="EMBL" id="WRXN01000001">
    <property type="protein sequence ID" value="MVT07797.1"/>
    <property type="molecule type" value="Genomic_DNA"/>
</dbReference>
<dbReference type="InterPro" id="IPR012373">
    <property type="entry name" value="Ferrdict_sens_TM"/>
</dbReference>
<dbReference type="Pfam" id="PF16344">
    <property type="entry name" value="FecR_C"/>
    <property type="match status" value="1"/>
</dbReference>
<evidence type="ECO:0000313" key="4">
    <source>
        <dbReference type="EMBL" id="MVT07797.1"/>
    </source>
</evidence>
<dbReference type="PIRSF" id="PIRSF018266">
    <property type="entry name" value="FecR"/>
    <property type="match status" value="1"/>
</dbReference>
<keyword evidence="1" id="KW-1133">Transmembrane helix</keyword>
<gene>
    <name evidence="4" type="ORF">GO493_05950</name>
</gene>
<evidence type="ECO:0000313" key="5">
    <source>
        <dbReference type="Proteomes" id="UP000461730"/>
    </source>
</evidence>
<dbReference type="RefSeq" id="WP_157305172.1">
    <property type="nucleotide sequence ID" value="NZ_WRXN01000001.1"/>
</dbReference>
<keyword evidence="5" id="KW-1185">Reference proteome</keyword>
<feature type="transmembrane region" description="Helical" evidence="1">
    <location>
        <begin position="76"/>
        <end position="95"/>
    </location>
</feature>
<dbReference type="GO" id="GO:0016989">
    <property type="term" value="F:sigma factor antagonist activity"/>
    <property type="evidence" value="ECO:0007669"/>
    <property type="project" value="TreeGrafter"/>
</dbReference>
<dbReference type="InterPro" id="IPR006860">
    <property type="entry name" value="FecR"/>
</dbReference>
<evidence type="ECO:0000256" key="1">
    <source>
        <dbReference type="SAM" id="Phobius"/>
    </source>
</evidence>
<feature type="domain" description="FecR protein" evidence="2">
    <location>
        <begin position="102"/>
        <end position="192"/>
    </location>
</feature>
<dbReference type="Pfam" id="PF04773">
    <property type="entry name" value="FecR"/>
    <property type="match status" value="1"/>
</dbReference>
<keyword evidence="1" id="KW-0812">Transmembrane</keyword>
<evidence type="ECO:0000259" key="3">
    <source>
        <dbReference type="Pfam" id="PF16344"/>
    </source>
</evidence>
<dbReference type="PANTHER" id="PTHR30273:SF2">
    <property type="entry name" value="PROTEIN FECR"/>
    <property type="match status" value="1"/>
</dbReference>
<dbReference type="Proteomes" id="UP000461730">
    <property type="component" value="Unassembled WGS sequence"/>
</dbReference>
<dbReference type="Gene3D" id="3.55.50.30">
    <property type="match status" value="1"/>
</dbReference>
<dbReference type="Gene3D" id="2.60.120.1440">
    <property type="match status" value="1"/>
</dbReference>
<name>A0A7K1U0A1_9BACT</name>
<dbReference type="AlphaFoldDB" id="A0A7K1U0A1"/>
<sequence>MTREQLSVLTRKYLDGTANAEEKTLLEKWYHSFEGEELVAELPEGVDEGMLETRLKEKIDRERNIRKGLLVQMRRYRVAAAICLLVATGLLAIILQGRKVYATGHQPRFAMLPDGSKVWLNADTRLVYTDYPLLHERSLSLTGEAYFDVVRDPQKPFIIHSGSMTTRVLGTAFNIKAYPGEPFYVTVTSGKIRLEDKKTRTITFLTPDRQLKYNNQNRPVVAQVKAAAAYAWTRGQLEFYDQSFVQIARTIKRNYNIEVVFASESLQHCMFTASFEKETPVSRVVDLLCRINNASYTFNADSSVVTVSGKGCP</sequence>
<dbReference type="InterPro" id="IPR032508">
    <property type="entry name" value="FecR_C"/>
</dbReference>
<feature type="domain" description="Protein FecR C-terminal" evidence="3">
    <location>
        <begin position="237"/>
        <end position="300"/>
    </location>
</feature>
<organism evidence="4 5">
    <name type="scientific">Chitinophaga tropicalis</name>
    <dbReference type="NCBI Taxonomy" id="2683588"/>
    <lineage>
        <taxon>Bacteria</taxon>
        <taxon>Pseudomonadati</taxon>
        <taxon>Bacteroidota</taxon>
        <taxon>Chitinophagia</taxon>
        <taxon>Chitinophagales</taxon>
        <taxon>Chitinophagaceae</taxon>
        <taxon>Chitinophaga</taxon>
    </lineage>
</organism>
<evidence type="ECO:0000259" key="2">
    <source>
        <dbReference type="Pfam" id="PF04773"/>
    </source>
</evidence>
<comment type="caution">
    <text evidence="4">The sequence shown here is derived from an EMBL/GenBank/DDBJ whole genome shotgun (WGS) entry which is preliminary data.</text>
</comment>
<protein>
    <submittedName>
        <fullName evidence="4">DUF4974 domain-containing protein</fullName>
    </submittedName>
</protein>